<keyword evidence="2" id="KW-0902">Two-component regulatory system</keyword>
<organism evidence="8 9">
    <name type="scientific">Aliidiomarina haloalkalitolerans</name>
    <dbReference type="NCBI Taxonomy" id="859059"/>
    <lineage>
        <taxon>Bacteria</taxon>
        <taxon>Pseudomonadati</taxon>
        <taxon>Pseudomonadota</taxon>
        <taxon>Gammaproteobacteria</taxon>
        <taxon>Alteromonadales</taxon>
        <taxon>Idiomarinaceae</taxon>
        <taxon>Aliidiomarina</taxon>
    </lineage>
</organism>
<dbReference type="RefSeq" id="WP_126791870.1">
    <property type="nucleotide sequence ID" value="NZ_PIPI01000002.1"/>
</dbReference>
<accession>A0A432VVX8</accession>
<evidence type="ECO:0000256" key="2">
    <source>
        <dbReference type="ARBA" id="ARBA00023012"/>
    </source>
</evidence>
<dbReference type="Pfam" id="PF02954">
    <property type="entry name" value="HTH_8"/>
    <property type="match status" value="1"/>
</dbReference>
<keyword evidence="1 6" id="KW-0597">Phosphoprotein</keyword>
<evidence type="ECO:0000256" key="4">
    <source>
        <dbReference type="ARBA" id="ARBA00023125"/>
    </source>
</evidence>
<name>A0A432VVX8_9GAMM</name>
<dbReference type="Gene3D" id="1.10.10.60">
    <property type="entry name" value="Homeodomain-like"/>
    <property type="match status" value="1"/>
</dbReference>
<dbReference type="FunFam" id="1.10.10.60:FF:000036">
    <property type="entry name" value="Two-component system response regulator"/>
    <property type="match status" value="1"/>
</dbReference>
<proteinExistence type="predicted"/>
<dbReference type="GO" id="GO:0000976">
    <property type="term" value="F:transcription cis-regulatory region binding"/>
    <property type="evidence" value="ECO:0007669"/>
    <property type="project" value="TreeGrafter"/>
</dbReference>
<sequence length="173" mass="19483">MAEIRLLMIDDDDAFARVLLRRLEHHGWSGAHAASAETALKECRDLEPEVILLDLNLAGESGLSRLQEIQKAWPQARVVILTGYASIATTVHAIKQGCDDYLTKPVEMNMLLKVLAGDEEEPPVCDEPVSVDALEWELIQRTLQEHEGNISATARALKMHRRTLQRKLQKKRV</sequence>
<feature type="modified residue" description="4-aspartylphosphate" evidence="6">
    <location>
        <position position="54"/>
    </location>
</feature>
<evidence type="ECO:0000256" key="6">
    <source>
        <dbReference type="PROSITE-ProRule" id="PRU00169"/>
    </source>
</evidence>
<reference evidence="8 9" key="1">
    <citation type="journal article" date="2011" name="Front. Microbiol.">
        <title>Genomic signatures of strain selection and enhancement in Bacillus atrophaeus var. globigii, a historical biowarfare simulant.</title>
        <authorList>
            <person name="Gibbons H.S."/>
            <person name="Broomall S.M."/>
            <person name="McNew L.A."/>
            <person name="Daligault H."/>
            <person name="Chapman C."/>
            <person name="Bruce D."/>
            <person name="Karavis M."/>
            <person name="Krepps M."/>
            <person name="McGregor P.A."/>
            <person name="Hong C."/>
            <person name="Park K.H."/>
            <person name="Akmal A."/>
            <person name="Feldman A."/>
            <person name="Lin J.S."/>
            <person name="Chang W.E."/>
            <person name="Higgs B.W."/>
            <person name="Demirev P."/>
            <person name="Lindquist J."/>
            <person name="Liem A."/>
            <person name="Fochler E."/>
            <person name="Read T.D."/>
            <person name="Tapia R."/>
            <person name="Johnson S."/>
            <person name="Bishop-Lilly K.A."/>
            <person name="Detter C."/>
            <person name="Han C."/>
            <person name="Sozhamannan S."/>
            <person name="Rosenzweig C.N."/>
            <person name="Skowronski E.W."/>
        </authorList>
    </citation>
    <scope>NUCLEOTIDE SEQUENCE [LARGE SCALE GENOMIC DNA]</scope>
    <source>
        <strain evidence="8 9">AK5</strain>
    </source>
</reference>
<dbReference type="GO" id="GO:0006355">
    <property type="term" value="P:regulation of DNA-templated transcription"/>
    <property type="evidence" value="ECO:0007669"/>
    <property type="project" value="TreeGrafter"/>
</dbReference>
<dbReference type="PANTHER" id="PTHR48111:SF1">
    <property type="entry name" value="TWO-COMPONENT RESPONSE REGULATOR ORR33"/>
    <property type="match status" value="1"/>
</dbReference>
<dbReference type="Proteomes" id="UP000288212">
    <property type="component" value="Unassembled WGS sequence"/>
</dbReference>
<dbReference type="InterPro" id="IPR039420">
    <property type="entry name" value="WalR-like"/>
</dbReference>
<dbReference type="InterPro" id="IPR002197">
    <property type="entry name" value="HTH_Fis"/>
</dbReference>
<dbReference type="SMART" id="SM00448">
    <property type="entry name" value="REC"/>
    <property type="match status" value="1"/>
</dbReference>
<dbReference type="PANTHER" id="PTHR48111">
    <property type="entry name" value="REGULATOR OF RPOS"/>
    <property type="match status" value="1"/>
</dbReference>
<keyword evidence="3" id="KW-0805">Transcription regulation</keyword>
<evidence type="ECO:0000259" key="7">
    <source>
        <dbReference type="PROSITE" id="PS50110"/>
    </source>
</evidence>
<dbReference type="Pfam" id="PF00072">
    <property type="entry name" value="Response_reg"/>
    <property type="match status" value="1"/>
</dbReference>
<dbReference type="GO" id="GO:0005829">
    <property type="term" value="C:cytosol"/>
    <property type="evidence" value="ECO:0007669"/>
    <property type="project" value="TreeGrafter"/>
</dbReference>
<protein>
    <submittedName>
        <fullName evidence="8">Two-component system response regulator</fullName>
    </submittedName>
</protein>
<dbReference type="PRINTS" id="PR01590">
    <property type="entry name" value="HTHFIS"/>
</dbReference>
<dbReference type="OrthoDB" id="9802426at2"/>
<dbReference type="GO" id="GO:0032993">
    <property type="term" value="C:protein-DNA complex"/>
    <property type="evidence" value="ECO:0007669"/>
    <property type="project" value="TreeGrafter"/>
</dbReference>
<dbReference type="AlphaFoldDB" id="A0A432VVX8"/>
<dbReference type="GO" id="GO:0000156">
    <property type="term" value="F:phosphorelay response regulator activity"/>
    <property type="evidence" value="ECO:0007669"/>
    <property type="project" value="TreeGrafter"/>
</dbReference>
<evidence type="ECO:0000256" key="5">
    <source>
        <dbReference type="ARBA" id="ARBA00023163"/>
    </source>
</evidence>
<keyword evidence="9" id="KW-1185">Reference proteome</keyword>
<evidence type="ECO:0000256" key="1">
    <source>
        <dbReference type="ARBA" id="ARBA00022553"/>
    </source>
</evidence>
<dbReference type="InterPro" id="IPR001789">
    <property type="entry name" value="Sig_transdc_resp-reg_receiver"/>
</dbReference>
<gene>
    <name evidence="8" type="ORF">CWE06_05195</name>
</gene>
<keyword evidence="5" id="KW-0804">Transcription</keyword>
<evidence type="ECO:0000256" key="3">
    <source>
        <dbReference type="ARBA" id="ARBA00023015"/>
    </source>
</evidence>
<dbReference type="SUPFAM" id="SSF52172">
    <property type="entry name" value="CheY-like"/>
    <property type="match status" value="1"/>
</dbReference>
<dbReference type="Gene3D" id="3.40.50.2300">
    <property type="match status" value="1"/>
</dbReference>
<evidence type="ECO:0000313" key="9">
    <source>
        <dbReference type="Proteomes" id="UP000288212"/>
    </source>
</evidence>
<dbReference type="PROSITE" id="PS50110">
    <property type="entry name" value="RESPONSE_REGULATORY"/>
    <property type="match status" value="1"/>
</dbReference>
<dbReference type="EMBL" id="PIPI01000002">
    <property type="protein sequence ID" value="RUO20705.1"/>
    <property type="molecule type" value="Genomic_DNA"/>
</dbReference>
<feature type="domain" description="Response regulatory" evidence="7">
    <location>
        <begin position="5"/>
        <end position="119"/>
    </location>
</feature>
<keyword evidence="4" id="KW-0238">DNA-binding</keyword>
<dbReference type="InterPro" id="IPR011006">
    <property type="entry name" value="CheY-like_superfamily"/>
</dbReference>
<comment type="caution">
    <text evidence="8">The sequence shown here is derived from an EMBL/GenBank/DDBJ whole genome shotgun (WGS) entry which is preliminary data.</text>
</comment>
<evidence type="ECO:0000313" key="8">
    <source>
        <dbReference type="EMBL" id="RUO20705.1"/>
    </source>
</evidence>